<protein>
    <submittedName>
        <fullName evidence="9">Methyl-accepting chemotaxis protein 2</fullName>
    </submittedName>
</protein>
<keyword evidence="6" id="KW-0812">Transmembrane</keyword>
<comment type="similarity">
    <text evidence="3">Belongs to the methyl-accepting chemotaxis (MCP) protein family.</text>
</comment>
<dbReference type="PROSITE" id="PS50885">
    <property type="entry name" value="HAMP"/>
    <property type="match status" value="1"/>
</dbReference>
<feature type="transmembrane region" description="Helical" evidence="6">
    <location>
        <begin position="116"/>
        <end position="133"/>
    </location>
</feature>
<keyword evidence="6" id="KW-0472">Membrane</keyword>
<reference evidence="9 10" key="1">
    <citation type="submission" date="2016-12" db="EMBL/GenBank/DDBJ databases">
        <authorList>
            <person name="Song W.-J."/>
            <person name="Kurnit D.M."/>
        </authorList>
    </citation>
    <scope>NUCLEOTIDE SEQUENCE [LARGE SCALE GENOMIC DNA]</scope>
    <source>
        <strain evidence="9 10">IMCC3135</strain>
    </source>
</reference>
<feature type="transmembrane region" description="Helical" evidence="6">
    <location>
        <begin position="51"/>
        <end position="70"/>
    </location>
</feature>
<dbReference type="SUPFAM" id="SSF58104">
    <property type="entry name" value="Methyl-accepting chemotaxis protein (MCP) signaling domain"/>
    <property type="match status" value="1"/>
</dbReference>
<evidence type="ECO:0000256" key="4">
    <source>
        <dbReference type="PROSITE-ProRule" id="PRU00284"/>
    </source>
</evidence>
<evidence type="ECO:0000313" key="10">
    <source>
        <dbReference type="Proteomes" id="UP000250079"/>
    </source>
</evidence>
<accession>A0A2Z2NJF7</accession>
<dbReference type="InterPro" id="IPR004089">
    <property type="entry name" value="MCPsignal_dom"/>
</dbReference>
<name>A0A2Z2NJF7_9GAMM</name>
<dbReference type="EMBL" id="CP018632">
    <property type="protein sequence ID" value="ASJ70201.1"/>
    <property type="molecule type" value="Genomic_DNA"/>
</dbReference>
<keyword evidence="6" id="KW-1133">Transmembrane helix</keyword>
<dbReference type="PROSITE" id="PS50111">
    <property type="entry name" value="CHEMOTAXIS_TRANSDUC_2"/>
    <property type="match status" value="1"/>
</dbReference>
<dbReference type="PANTHER" id="PTHR32089:SF112">
    <property type="entry name" value="LYSOZYME-LIKE PROTEIN-RELATED"/>
    <property type="match status" value="1"/>
</dbReference>
<evidence type="ECO:0000256" key="6">
    <source>
        <dbReference type="SAM" id="Phobius"/>
    </source>
</evidence>
<dbReference type="OrthoDB" id="5751409at2"/>
<keyword evidence="10" id="KW-1185">Reference proteome</keyword>
<dbReference type="Pfam" id="PF00015">
    <property type="entry name" value="MCPsignal"/>
    <property type="match status" value="1"/>
</dbReference>
<evidence type="ECO:0000256" key="2">
    <source>
        <dbReference type="ARBA" id="ARBA00023224"/>
    </source>
</evidence>
<dbReference type="GO" id="GO:0016020">
    <property type="term" value="C:membrane"/>
    <property type="evidence" value="ECO:0007669"/>
    <property type="project" value="UniProtKB-SubCell"/>
</dbReference>
<dbReference type="SMART" id="SM00283">
    <property type="entry name" value="MA"/>
    <property type="match status" value="1"/>
</dbReference>
<feature type="transmembrane region" description="Helical" evidence="6">
    <location>
        <begin position="82"/>
        <end position="104"/>
    </location>
</feature>
<keyword evidence="5" id="KW-0175">Coiled coil</keyword>
<sequence length="607" mass="65297">MKNLAELGRADVSILSTANDDEKRLADEQSAKAESIYRLEQQKFHCRIDKFFICLFCVQWPAAVLLALYMTPTTWAGSQSSVHLHVFIAVGLGGLLTLFPAWLARSRPGSPVTRHVIAASTMLFTAIFIHLSGGRDEGHFHFFMMMAFIALYFDWRVVLTGIVVGALDHVLRSVLFPMSIFGVLQTPWFQLLRHVGWVGFEGAVLFYACRLIDIDKRRAASQLAISQSRAAENIRLLEQNELVNVEKAAQQAQAAELAAEKRRVQKELLATAEDNVREEKQAAESLRLQVHSLLQSVNQAVAGNLEATIEVKGDDSLGQIGQGLERLLQSLSHAFVEIGANTNTLAEAANELALTSRELNHDATETSVRVERVASSAALINNCVQSTAVSTEEMNVAIREVARCASDAVTVGQDAVALAEQANTTVGQLSESSTGIGNVLKVITSIAEQTNLLALNATIEAARAGDSGKGFAVVANEVKELAKETARATDEISSRIAAIQEDAGNASDVISRIGEIIQQIDSYQTTVAAAVDEQTATTREIANSVQASATGSSEITNQIAEFVASAASSRSSAEQVGASVESLNAIVVRVNGLVAVYQNGKKSYSKE</sequence>
<organism evidence="9 10">
    <name type="scientific">Granulosicoccus antarcticus IMCC3135</name>
    <dbReference type="NCBI Taxonomy" id="1192854"/>
    <lineage>
        <taxon>Bacteria</taxon>
        <taxon>Pseudomonadati</taxon>
        <taxon>Pseudomonadota</taxon>
        <taxon>Gammaproteobacteria</taxon>
        <taxon>Chromatiales</taxon>
        <taxon>Granulosicoccaceae</taxon>
        <taxon>Granulosicoccus</taxon>
    </lineage>
</organism>
<evidence type="ECO:0000256" key="1">
    <source>
        <dbReference type="ARBA" id="ARBA00004370"/>
    </source>
</evidence>
<dbReference type="PANTHER" id="PTHR32089">
    <property type="entry name" value="METHYL-ACCEPTING CHEMOTAXIS PROTEIN MCPB"/>
    <property type="match status" value="1"/>
</dbReference>
<dbReference type="GO" id="GO:0006935">
    <property type="term" value="P:chemotaxis"/>
    <property type="evidence" value="ECO:0007669"/>
    <property type="project" value="UniProtKB-ARBA"/>
</dbReference>
<proteinExistence type="inferred from homology"/>
<keyword evidence="2 4" id="KW-0807">Transducer</keyword>
<evidence type="ECO:0000259" key="8">
    <source>
        <dbReference type="PROSITE" id="PS50885"/>
    </source>
</evidence>
<dbReference type="InterPro" id="IPR003660">
    <property type="entry name" value="HAMP_dom"/>
</dbReference>
<feature type="transmembrane region" description="Helical" evidence="6">
    <location>
        <begin position="139"/>
        <end position="158"/>
    </location>
</feature>
<feature type="coiled-coil region" evidence="5">
    <location>
        <begin position="247"/>
        <end position="289"/>
    </location>
</feature>
<dbReference type="Pfam" id="PF00672">
    <property type="entry name" value="HAMP"/>
    <property type="match status" value="1"/>
</dbReference>
<dbReference type="AlphaFoldDB" id="A0A2Z2NJF7"/>
<dbReference type="Proteomes" id="UP000250079">
    <property type="component" value="Chromosome"/>
</dbReference>
<evidence type="ECO:0000256" key="5">
    <source>
        <dbReference type="SAM" id="Coils"/>
    </source>
</evidence>
<dbReference type="Gene3D" id="1.10.287.950">
    <property type="entry name" value="Methyl-accepting chemotaxis protein"/>
    <property type="match status" value="1"/>
</dbReference>
<dbReference type="GO" id="GO:0007165">
    <property type="term" value="P:signal transduction"/>
    <property type="evidence" value="ECO:0007669"/>
    <property type="project" value="UniProtKB-KW"/>
</dbReference>
<dbReference type="KEGG" id="gai:IMCC3135_00375"/>
<feature type="domain" description="HAMP" evidence="8">
    <location>
        <begin position="284"/>
        <end position="336"/>
    </location>
</feature>
<feature type="domain" description="Methyl-accepting transducer" evidence="7">
    <location>
        <begin position="341"/>
        <end position="584"/>
    </location>
</feature>
<evidence type="ECO:0000259" key="7">
    <source>
        <dbReference type="PROSITE" id="PS50111"/>
    </source>
</evidence>
<evidence type="ECO:0000313" key="9">
    <source>
        <dbReference type="EMBL" id="ASJ70201.1"/>
    </source>
</evidence>
<feature type="transmembrane region" description="Helical" evidence="6">
    <location>
        <begin position="170"/>
        <end position="189"/>
    </location>
</feature>
<evidence type="ECO:0000256" key="3">
    <source>
        <dbReference type="ARBA" id="ARBA00029447"/>
    </source>
</evidence>
<dbReference type="RefSeq" id="WP_088915765.1">
    <property type="nucleotide sequence ID" value="NZ_CP018632.1"/>
</dbReference>
<gene>
    <name evidence="9" type="primary">mcp2_1</name>
    <name evidence="9" type="ORF">IMCC3135_00375</name>
</gene>
<comment type="subcellular location">
    <subcellularLocation>
        <location evidence="1">Membrane</location>
    </subcellularLocation>
</comment>